<proteinExistence type="inferred from homology"/>
<dbReference type="GO" id="GO:0030170">
    <property type="term" value="F:pyridoxal phosphate binding"/>
    <property type="evidence" value="ECO:0007669"/>
    <property type="project" value="TreeGrafter"/>
</dbReference>
<dbReference type="GO" id="GO:0019264">
    <property type="term" value="P:glycine biosynthetic process from serine"/>
    <property type="evidence" value="ECO:0007669"/>
    <property type="project" value="TreeGrafter"/>
</dbReference>
<comment type="similarity">
    <text evidence="2">Belongs to the SHMT family.</text>
</comment>
<dbReference type="GO" id="GO:0004372">
    <property type="term" value="F:glycine hydroxymethyltransferase activity"/>
    <property type="evidence" value="ECO:0007669"/>
    <property type="project" value="TreeGrafter"/>
</dbReference>
<keyword evidence="5" id="KW-0808">Transferase</keyword>
<dbReference type="GO" id="GO:0005737">
    <property type="term" value="C:cytoplasm"/>
    <property type="evidence" value="ECO:0007669"/>
    <property type="project" value="TreeGrafter"/>
</dbReference>
<evidence type="ECO:0000256" key="2">
    <source>
        <dbReference type="ARBA" id="ARBA00006376"/>
    </source>
</evidence>
<comment type="cofactor">
    <cofactor evidence="1">
        <name>pyridoxal 5'-phosphate</name>
        <dbReference type="ChEBI" id="CHEBI:597326"/>
    </cofactor>
</comment>
<organism evidence="5">
    <name type="scientific">Streptomyces antibioticus</name>
    <dbReference type="NCBI Taxonomy" id="1890"/>
    <lineage>
        <taxon>Bacteria</taxon>
        <taxon>Bacillati</taxon>
        <taxon>Actinomycetota</taxon>
        <taxon>Actinomycetes</taxon>
        <taxon>Kitasatosporales</taxon>
        <taxon>Streptomycetaceae</taxon>
        <taxon>Streptomyces</taxon>
    </lineage>
</organism>
<dbReference type="Pfam" id="PF00464">
    <property type="entry name" value="SHMT"/>
    <property type="match status" value="1"/>
</dbReference>
<dbReference type="SUPFAM" id="SSF53383">
    <property type="entry name" value="PLP-dependent transferases"/>
    <property type="match status" value="1"/>
</dbReference>
<evidence type="ECO:0000313" key="5">
    <source>
        <dbReference type="EMBL" id="AFH74312.1"/>
    </source>
</evidence>
<sequence length="416" mass="45236">MKESPPVPPRPSQECPMDVLEVLRRKPSLNLFPIENRLSPRAREALASDANNRYPYVEGPVSHYGDVMGLGEVYDYCVDLAKEFYGARHGCVHFLSGLHTMYTVITALVPAGSRVMVLHPEDGGHYATITICEGLGHSVSRLPFDRKTLLIDYEELAVQLAESPVDVIYLDASSMLRLPDARLLRQAAPDTLLCLDASHLMGILPAAPKTLVFDGGFDTVSGSTHKTLPGPQKGLMVTNDATLAGKVMERIPFTASSSHAGNVGALAITLEELMPCRVEHAQQIIANARELAAQLAQRGFSVAGEEFGWTETHQVWAYIPEEQGPHGWGRVLTRANVRSTTVPLPSSDGLPALRLGTQELTRSGMKEAEMTEVADILERLLLRGEAPEQVIGTVRDLALRFPGVSWIGSADTTSVD</sequence>
<protein>
    <submittedName>
        <fullName evidence="5">OrfA-like hydroxymethyltransferase</fullName>
    </submittedName>
</protein>
<dbReference type="GO" id="GO:0008168">
    <property type="term" value="F:methyltransferase activity"/>
    <property type="evidence" value="ECO:0007669"/>
    <property type="project" value="UniProtKB-KW"/>
</dbReference>
<dbReference type="PANTHER" id="PTHR11680:SF35">
    <property type="entry name" value="SERINE HYDROXYMETHYLTRANSFERASE 1"/>
    <property type="match status" value="1"/>
</dbReference>
<dbReference type="Gene3D" id="3.90.1150.10">
    <property type="entry name" value="Aspartate Aminotransferase, domain 1"/>
    <property type="match status" value="1"/>
</dbReference>
<dbReference type="InterPro" id="IPR015422">
    <property type="entry name" value="PyrdxlP-dep_Trfase_small"/>
</dbReference>
<gene>
    <name evidence="5" type="primary">hmt</name>
</gene>
<dbReference type="InterPro" id="IPR049943">
    <property type="entry name" value="Ser_HO-MeTrfase-like"/>
</dbReference>
<evidence type="ECO:0000259" key="4">
    <source>
        <dbReference type="Pfam" id="PF00464"/>
    </source>
</evidence>
<keyword evidence="5" id="KW-0489">Methyltransferase</keyword>
<dbReference type="EMBL" id="JN705801">
    <property type="protein sequence ID" value="AFH74312.1"/>
    <property type="molecule type" value="Genomic_DNA"/>
</dbReference>
<dbReference type="PANTHER" id="PTHR11680">
    <property type="entry name" value="SERINE HYDROXYMETHYLTRANSFERASE"/>
    <property type="match status" value="1"/>
</dbReference>
<dbReference type="InterPro" id="IPR039429">
    <property type="entry name" value="SHMT-like_dom"/>
</dbReference>
<dbReference type="GO" id="GO:0046653">
    <property type="term" value="P:tetrahydrofolate metabolic process"/>
    <property type="evidence" value="ECO:0007669"/>
    <property type="project" value="TreeGrafter"/>
</dbReference>
<reference evidence="5" key="2">
    <citation type="journal article" date="2012" name="Can. J. Microbiol.">
        <title>A comparison of the clavam biosynthetic gene clusters in Streptomyces antibioticus Tu1718 and Streptomyces clavuligerus.</title>
        <authorList>
            <person name="Goomeshi Nobary S."/>
            <person name="Jensen S.E."/>
        </authorList>
    </citation>
    <scope>NUCLEOTIDE SEQUENCE</scope>
    <source>
        <strain evidence="5">Tu 1718</strain>
    </source>
</reference>
<reference evidence="5" key="1">
    <citation type="submission" date="2011-09" db="EMBL/GenBank/DDBJ databases">
        <authorList>
            <person name="Nobary S.G."/>
            <person name="Jensen S.E."/>
        </authorList>
    </citation>
    <scope>NUCLEOTIDE SEQUENCE</scope>
    <source>
        <strain evidence="5">Tu 1718</strain>
    </source>
</reference>
<dbReference type="InterPro" id="IPR015424">
    <property type="entry name" value="PyrdxlP-dep_Trfase"/>
</dbReference>
<dbReference type="AlphaFoldDB" id="I0CBZ9"/>
<dbReference type="GO" id="GO:0032259">
    <property type="term" value="P:methylation"/>
    <property type="evidence" value="ECO:0007669"/>
    <property type="project" value="UniProtKB-KW"/>
</dbReference>
<keyword evidence="3" id="KW-0663">Pyridoxal phosphate</keyword>
<feature type="domain" description="Serine hydroxymethyltransferase-like" evidence="4">
    <location>
        <begin position="21"/>
        <end position="376"/>
    </location>
</feature>
<dbReference type="InterPro" id="IPR015421">
    <property type="entry name" value="PyrdxlP-dep_Trfase_major"/>
</dbReference>
<dbReference type="Gene3D" id="3.40.640.10">
    <property type="entry name" value="Type I PLP-dependent aspartate aminotransferase-like (Major domain)"/>
    <property type="match status" value="1"/>
</dbReference>
<evidence type="ECO:0000256" key="1">
    <source>
        <dbReference type="ARBA" id="ARBA00001933"/>
    </source>
</evidence>
<name>I0CBZ9_STRAT</name>
<evidence type="ECO:0000256" key="3">
    <source>
        <dbReference type="ARBA" id="ARBA00022898"/>
    </source>
</evidence>
<accession>I0CBZ9</accession>